<feature type="domain" description="Immunity MXAN-0049 protein" evidence="1">
    <location>
        <begin position="89"/>
        <end position="172"/>
    </location>
</feature>
<dbReference type="InterPro" id="IPR012433">
    <property type="entry name" value="Imm11"/>
</dbReference>
<dbReference type="Proteomes" id="UP000245702">
    <property type="component" value="Unassembled WGS sequence"/>
</dbReference>
<reference evidence="2 3" key="1">
    <citation type="submission" date="2016-01" db="EMBL/GenBank/DDBJ databases">
        <authorList>
            <person name="Brown R."/>
        </authorList>
    </citation>
    <scope>NUCLEOTIDE SEQUENCE [LARGE SCALE GENOMIC DNA]</scope>
    <source>
        <strain evidence="2">Sporomusa sphaeroides DSM 2875</strain>
    </source>
</reference>
<gene>
    <name evidence="2" type="ORF">SSPH_02040</name>
</gene>
<dbReference type="Pfam" id="PF07791">
    <property type="entry name" value="Imm11"/>
    <property type="match status" value="1"/>
</dbReference>
<evidence type="ECO:0000259" key="1">
    <source>
        <dbReference type="Pfam" id="PF07791"/>
    </source>
</evidence>
<protein>
    <recommendedName>
        <fullName evidence="1">Immunity MXAN-0049 protein domain-containing protein</fullName>
    </recommendedName>
</protein>
<evidence type="ECO:0000313" key="2">
    <source>
        <dbReference type="EMBL" id="CVK19389.1"/>
    </source>
</evidence>
<name>A0ABM9W3K0_9FIRM</name>
<comment type="caution">
    <text evidence="2">The sequence shown here is derived from an EMBL/GenBank/DDBJ whole genome shotgun (WGS) entry which is preliminary data.</text>
</comment>
<sequence>MKIWHLIADVDNFENLTTLKQEDWEKLRFDGKKLIDTWTPLAVRVIKDSKKSDTPGLSSGAPVLSLKAISILKDLIDDVVEVLPLVCSGGEYYIINVLDVVDCIDYERADFERYKSSGRIMLFNRYAFKPECVKGKHLFKIVDEPVRRPFVSDEFRNRVIESGLEGFKFEQVWDSEF</sequence>
<dbReference type="EMBL" id="FCOW01000009">
    <property type="protein sequence ID" value="CVK19389.1"/>
    <property type="molecule type" value="Genomic_DNA"/>
</dbReference>
<proteinExistence type="predicted"/>
<keyword evidence="3" id="KW-1185">Reference proteome</keyword>
<organism evidence="2 3">
    <name type="scientific">Sporomusa sphaeroides DSM 2875</name>
    <dbReference type="NCBI Taxonomy" id="1337886"/>
    <lineage>
        <taxon>Bacteria</taxon>
        <taxon>Bacillati</taxon>
        <taxon>Bacillota</taxon>
        <taxon>Negativicutes</taxon>
        <taxon>Selenomonadales</taxon>
        <taxon>Sporomusaceae</taxon>
        <taxon>Sporomusa</taxon>
    </lineage>
</organism>
<accession>A0ABM9W3K0</accession>
<dbReference type="RefSeq" id="WP_075756649.1">
    <property type="nucleotide sequence ID" value="NZ_CP146991.1"/>
</dbReference>
<evidence type="ECO:0000313" key="3">
    <source>
        <dbReference type="Proteomes" id="UP000245702"/>
    </source>
</evidence>